<dbReference type="FunCoup" id="A0A7N6BVC4">
    <property type="interactions" value="1195"/>
</dbReference>
<dbReference type="Pfam" id="PF01129">
    <property type="entry name" value="ART"/>
    <property type="match status" value="1"/>
</dbReference>
<keyword evidence="8" id="KW-1015">Disulfide bond</keyword>
<accession>A0A7N6BVC4</accession>
<evidence type="ECO:0000256" key="5">
    <source>
        <dbReference type="ARBA" id="ARBA00022729"/>
    </source>
</evidence>
<evidence type="ECO:0000313" key="12">
    <source>
        <dbReference type="Proteomes" id="UP000265040"/>
    </source>
</evidence>
<dbReference type="InterPro" id="IPR050999">
    <property type="entry name" value="ADP-ribosyltransferase_ARG"/>
</dbReference>
<dbReference type="InterPro" id="IPR000768">
    <property type="entry name" value="ART"/>
</dbReference>
<gene>
    <name evidence="11" type="primary">TGFB2</name>
</gene>
<evidence type="ECO:0000256" key="7">
    <source>
        <dbReference type="ARBA" id="ARBA00023027"/>
    </source>
</evidence>
<dbReference type="EC" id="2.4.2.31" evidence="10"/>
<reference evidence="11" key="3">
    <citation type="submission" date="2025-09" db="UniProtKB">
        <authorList>
            <consortium name="Ensembl"/>
        </authorList>
    </citation>
    <scope>IDENTIFICATION</scope>
</reference>
<evidence type="ECO:0000256" key="1">
    <source>
        <dbReference type="ARBA" id="ARBA00009558"/>
    </source>
</evidence>
<keyword evidence="4" id="KW-0548">Nucleotidyltransferase</keyword>
<keyword evidence="2 10" id="KW-0328">Glycosyltransferase</keyword>
<reference evidence="11" key="2">
    <citation type="submission" date="2025-08" db="UniProtKB">
        <authorList>
            <consortium name="Ensembl"/>
        </authorList>
    </citation>
    <scope>IDENTIFICATION</scope>
</reference>
<comment type="similarity">
    <text evidence="1 10">Belongs to the Arg-specific ADP-ribosyltransferase family.</text>
</comment>
<dbReference type="GO" id="GO:0016779">
    <property type="term" value="F:nucleotidyltransferase activity"/>
    <property type="evidence" value="ECO:0007669"/>
    <property type="project" value="UniProtKB-KW"/>
</dbReference>
<proteinExistence type="inferred from homology"/>
<evidence type="ECO:0000256" key="8">
    <source>
        <dbReference type="ARBA" id="ARBA00023157"/>
    </source>
</evidence>
<dbReference type="Gene3D" id="3.90.176.10">
    <property type="entry name" value="Toxin ADP-ribosyltransferase, Chain A, domain 1"/>
    <property type="match status" value="1"/>
</dbReference>
<dbReference type="PANTHER" id="PTHR10339">
    <property type="entry name" value="ADP-RIBOSYLTRANSFERASE"/>
    <property type="match status" value="1"/>
</dbReference>
<comment type="catalytic activity">
    <reaction evidence="9 10">
        <text>L-arginyl-[protein] + NAD(+) = N(omega)-(ADP-D-ribosyl)-L-arginyl-[protein] + nicotinamide + H(+)</text>
        <dbReference type="Rhea" id="RHEA:19149"/>
        <dbReference type="Rhea" id="RHEA-COMP:10532"/>
        <dbReference type="Rhea" id="RHEA-COMP:15087"/>
        <dbReference type="ChEBI" id="CHEBI:15378"/>
        <dbReference type="ChEBI" id="CHEBI:17154"/>
        <dbReference type="ChEBI" id="CHEBI:29965"/>
        <dbReference type="ChEBI" id="CHEBI:57540"/>
        <dbReference type="ChEBI" id="CHEBI:142554"/>
        <dbReference type="EC" id="2.4.2.31"/>
    </reaction>
</comment>
<keyword evidence="3 10" id="KW-0808">Transferase</keyword>
<organism evidence="11 12">
    <name type="scientific">Anabas testudineus</name>
    <name type="common">Climbing perch</name>
    <name type="synonym">Anthias testudineus</name>
    <dbReference type="NCBI Taxonomy" id="64144"/>
    <lineage>
        <taxon>Eukaryota</taxon>
        <taxon>Metazoa</taxon>
        <taxon>Chordata</taxon>
        <taxon>Craniata</taxon>
        <taxon>Vertebrata</taxon>
        <taxon>Euteleostomi</taxon>
        <taxon>Actinopterygii</taxon>
        <taxon>Neopterygii</taxon>
        <taxon>Teleostei</taxon>
        <taxon>Neoteleostei</taxon>
        <taxon>Acanthomorphata</taxon>
        <taxon>Anabantaria</taxon>
        <taxon>Anabantiformes</taxon>
        <taxon>Anabantoidei</taxon>
        <taxon>Anabantidae</taxon>
        <taxon>Anabas</taxon>
    </lineage>
</organism>
<sequence length="274" mass="31740">MMEVWAGVLLLYGAPRGFAMNSAARGLNGILPLDMAPQSVDDMYKGCDNSKQMKEYLQSEKNNNKIFKNAWDIAEKECKKKWEDKKKRWRPNALPKEQAIAIYIYTQDKPEIYPAFNEAVQTQKSEYQTTFRYHALHFYLTMALQALKNRNTQQGCITGYRRVNRYFSQDVDVINKEIRFGSFTSSSLDKWPKPEKFGDKSCFKIESCFGANISLYSKYGESEEELLIPPYEVFKVTRIQKRSENNNLPCEVVYEVKSTGTLSNLNCSLVQNKK</sequence>
<evidence type="ECO:0000256" key="6">
    <source>
        <dbReference type="ARBA" id="ARBA00022857"/>
    </source>
</evidence>
<dbReference type="SUPFAM" id="SSF56399">
    <property type="entry name" value="ADP-ribosylation"/>
    <property type="match status" value="1"/>
</dbReference>
<evidence type="ECO:0000256" key="3">
    <source>
        <dbReference type="ARBA" id="ARBA00022679"/>
    </source>
</evidence>
<dbReference type="FunFam" id="3.90.176.10:FF:000001">
    <property type="entry name" value="NAD(P)(+)--arginine ADP-ribosyltransferase"/>
    <property type="match status" value="1"/>
</dbReference>
<dbReference type="InParanoid" id="A0A7N6BVC4"/>
<dbReference type="GO" id="GO:0106274">
    <property type="term" value="F:NAD+-protein-arginine ADP-ribosyltransferase activity"/>
    <property type="evidence" value="ECO:0007669"/>
    <property type="project" value="UniProtKB-EC"/>
</dbReference>
<keyword evidence="7 10" id="KW-0520">NAD</keyword>
<dbReference type="Proteomes" id="UP000265040">
    <property type="component" value="Chromosome 1"/>
</dbReference>
<dbReference type="PANTHER" id="PTHR10339:SF27">
    <property type="entry name" value="NAD(P)(+)--ARGININE ADP-RIBOSYLTRANSFERASE"/>
    <property type="match status" value="1"/>
</dbReference>
<dbReference type="PRINTS" id="PR00970">
    <property type="entry name" value="RIBTRNSFRASE"/>
</dbReference>
<dbReference type="GeneTree" id="ENSGT01030000234601"/>
<evidence type="ECO:0000256" key="9">
    <source>
        <dbReference type="ARBA" id="ARBA00047597"/>
    </source>
</evidence>
<evidence type="ECO:0000256" key="2">
    <source>
        <dbReference type="ARBA" id="ARBA00022676"/>
    </source>
</evidence>
<keyword evidence="6 10" id="KW-0521">NADP</keyword>
<dbReference type="Ensembl" id="ENSATET00000044328.2">
    <property type="protein sequence ID" value="ENSATEP00000068612.2"/>
    <property type="gene ID" value="ENSATEG00000028842.2"/>
</dbReference>
<keyword evidence="12" id="KW-1185">Reference proteome</keyword>
<reference evidence="11" key="1">
    <citation type="submission" date="2021-04" db="EMBL/GenBank/DDBJ databases">
        <authorList>
            <consortium name="Wellcome Sanger Institute Data Sharing"/>
        </authorList>
    </citation>
    <scope>NUCLEOTIDE SEQUENCE [LARGE SCALE GENOMIC DNA]</scope>
</reference>
<dbReference type="GO" id="GO:0003950">
    <property type="term" value="F:NAD+ poly-ADP-ribosyltransferase activity"/>
    <property type="evidence" value="ECO:0007669"/>
    <property type="project" value="TreeGrafter"/>
</dbReference>
<evidence type="ECO:0000313" key="11">
    <source>
        <dbReference type="Ensembl" id="ENSATEP00000068612.2"/>
    </source>
</evidence>
<keyword evidence="5" id="KW-0732">Signal</keyword>
<evidence type="ECO:0000256" key="10">
    <source>
        <dbReference type="RuleBase" id="RU361228"/>
    </source>
</evidence>
<name>A0A7N6BVC4_ANATE</name>
<dbReference type="AlphaFoldDB" id="A0A7N6BVC4"/>
<protein>
    <recommendedName>
        <fullName evidence="10">NAD(P)(+)--arginine ADP-ribosyltransferase</fullName>
        <ecNumber evidence="10">2.4.2.31</ecNumber>
    </recommendedName>
    <alternativeName>
        <fullName evidence="10">Mono(ADP-ribosyl)transferase</fullName>
    </alternativeName>
</protein>
<evidence type="ECO:0000256" key="4">
    <source>
        <dbReference type="ARBA" id="ARBA00022695"/>
    </source>
</evidence>
<dbReference type="PROSITE" id="PS51996">
    <property type="entry name" value="TR_MART"/>
    <property type="match status" value="1"/>
</dbReference>